<feature type="region of interest" description="Disordered" evidence="1">
    <location>
        <begin position="25"/>
        <end position="67"/>
    </location>
</feature>
<keyword evidence="3" id="KW-1185">Reference proteome</keyword>
<evidence type="ECO:0000313" key="2">
    <source>
        <dbReference type="EMBL" id="CAK9062700.1"/>
    </source>
</evidence>
<feature type="compositionally biased region" description="Low complexity" evidence="1">
    <location>
        <begin position="34"/>
        <end position="46"/>
    </location>
</feature>
<protein>
    <submittedName>
        <fullName evidence="2">Uncharacterized protein</fullName>
    </submittedName>
</protein>
<dbReference type="Proteomes" id="UP001642484">
    <property type="component" value="Unassembled WGS sequence"/>
</dbReference>
<sequence length="162" mass="18128">MLSWASCEDTMLEAVVQVTDLPSERWTALSGKPSPSTASGSSTSRFTSEEESTTSSETQRDFRSQPFFEDPWHGYHELIEEDWQAWTEDFRRRQQAYSGACPPRDGPRPPTSSALEETGGEPRRRQSRLPASCLIETPNTELTMARPAACENEGPAKATKDR</sequence>
<name>A0ABP0NG04_9DINO</name>
<gene>
    <name evidence="2" type="ORF">CCMP2556_LOCUS30827</name>
</gene>
<proteinExistence type="predicted"/>
<feature type="region of interest" description="Disordered" evidence="1">
    <location>
        <begin position="92"/>
        <end position="162"/>
    </location>
</feature>
<comment type="caution">
    <text evidence="2">The sequence shown here is derived from an EMBL/GenBank/DDBJ whole genome shotgun (WGS) entry which is preliminary data.</text>
</comment>
<reference evidence="2 3" key="1">
    <citation type="submission" date="2024-02" db="EMBL/GenBank/DDBJ databases">
        <authorList>
            <person name="Chen Y."/>
            <person name="Shah S."/>
            <person name="Dougan E. K."/>
            <person name="Thang M."/>
            <person name="Chan C."/>
        </authorList>
    </citation>
    <scope>NUCLEOTIDE SEQUENCE [LARGE SCALE GENOMIC DNA]</scope>
</reference>
<evidence type="ECO:0000256" key="1">
    <source>
        <dbReference type="SAM" id="MobiDB-lite"/>
    </source>
</evidence>
<accession>A0ABP0NG04</accession>
<dbReference type="EMBL" id="CAXAMN010021718">
    <property type="protein sequence ID" value="CAK9062700.1"/>
    <property type="molecule type" value="Genomic_DNA"/>
</dbReference>
<evidence type="ECO:0000313" key="3">
    <source>
        <dbReference type="Proteomes" id="UP001642484"/>
    </source>
</evidence>
<organism evidence="2 3">
    <name type="scientific">Durusdinium trenchii</name>
    <dbReference type="NCBI Taxonomy" id="1381693"/>
    <lineage>
        <taxon>Eukaryota</taxon>
        <taxon>Sar</taxon>
        <taxon>Alveolata</taxon>
        <taxon>Dinophyceae</taxon>
        <taxon>Suessiales</taxon>
        <taxon>Symbiodiniaceae</taxon>
        <taxon>Durusdinium</taxon>
    </lineage>
</organism>